<dbReference type="Proteomes" id="UP001056756">
    <property type="component" value="Chromosome"/>
</dbReference>
<gene>
    <name evidence="2" type="ORF">NAG76_20655</name>
</gene>
<dbReference type="InterPro" id="IPR025549">
    <property type="entry name" value="YjzC"/>
</dbReference>
<accession>A0A9J6ZDS7</accession>
<reference evidence="2" key="1">
    <citation type="submission" date="2022-05" db="EMBL/GenBank/DDBJ databases">
        <title>Novel bacterial taxa in a minimal lignocellulolytic consortium and its capacity to transform plastics disclosed by genome-resolved metagenomics.</title>
        <authorList>
            <person name="Rodriguez C.A.D."/>
            <person name="Diaz-Garcia L."/>
            <person name="Herrera K."/>
            <person name="Tarazona N.A."/>
            <person name="Sproer C."/>
            <person name="Overmann J."/>
            <person name="Jimenez D.J."/>
        </authorList>
    </citation>
    <scope>NUCLEOTIDE SEQUENCE</scope>
    <source>
        <strain evidence="2">MAG5</strain>
    </source>
</reference>
<dbReference type="EMBL" id="CP097899">
    <property type="protein sequence ID" value="URN94204.1"/>
    <property type="molecule type" value="Genomic_DNA"/>
</dbReference>
<evidence type="ECO:0000313" key="3">
    <source>
        <dbReference type="Proteomes" id="UP001056756"/>
    </source>
</evidence>
<evidence type="ECO:0000256" key="1">
    <source>
        <dbReference type="SAM" id="MobiDB-lite"/>
    </source>
</evidence>
<name>A0A9J6ZDS7_9BACL</name>
<organism evidence="2 3">
    <name type="scientific">Candidatus Pristimantibacillus lignocellulolyticus</name>
    <dbReference type="NCBI Taxonomy" id="2994561"/>
    <lineage>
        <taxon>Bacteria</taxon>
        <taxon>Bacillati</taxon>
        <taxon>Bacillota</taxon>
        <taxon>Bacilli</taxon>
        <taxon>Bacillales</taxon>
        <taxon>Paenibacillaceae</taxon>
        <taxon>Candidatus Pristimantibacillus</taxon>
    </lineage>
</organism>
<protein>
    <submittedName>
        <fullName evidence="2">YjzC family protein</fullName>
    </submittedName>
</protein>
<dbReference type="Pfam" id="PF14168">
    <property type="entry name" value="YjzC"/>
    <property type="match status" value="1"/>
</dbReference>
<feature type="region of interest" description="Disordered" evidence="1">
    <location>
        <begin position="41"/>
        <end position="61"/>
    </location>
</feature>
<dbReference type="AlphaFoldDB" id="A0A9J6ZDS7"/>
<proteinExistence type="predicted"/>
<dbReference type="KEGG" id="plig:NAG76_20655"/>
<sequence length="61" mass="6741">MGEKTVFSAGEKAPNTAHYIEIGEKNHVMGVKNPLKISLSAGDTFPNTSNHNRKWSKVEKD</sequence>
<evidence type="ECO:0000313" key="2">
    <source>
        <dbReference type="EMBL" id="URN94204.1"/>
    </source>
</evidence>